<gene>
    <name evidence="1" type="ORF">SM0020_25941</name>
</gene>
<name>H0G6R2_RHIML</name>
<sequence length="36" mass="4243">MLDRSPSDEVISERWARKLYFDDIQVTIRDAAMASR</sequence>
<accession>H0G6R2</accession>
<dbReference type="AlphaFoldDB" id="H0G6R2"/>
<dbReference type="Proteomes" id="UP000004038">
    <property type="component" value="Unassembled WGS sequence"/>
</dbReference>
<reference evidence="1 2" key="1">
    <citation type="journal article" date="2012" name="J. Bacteriol.">
        <title>Draft Genome Sequence of Sinorhizobium meliloti CCNWSX0020, a Nitrogen-Fixing Symbiont with Copper Tolerance Capability Isolated from Lead-Zinc Mine Tailings.</title>
        <authorList>
            <person name="Li Z."/>
            <person name="Ma Z."/>
            <person name="Hao X."/>
            <person name="Wei G."/>
        </authorList>
    </citation>
    <scope>NUCLEOTIDE SEQUENCE [LARGE SCALE GENOMIC DNA]</scope>
    <source>
        <strain evidence="1 2">CCNWSX0020</strain>
    </source>
</reference>
<proteinExistence type="predicted"/>
<evidence type="ECO:0000313" key="1">
    <source>
        <dbReference type="EMBL" id="EHK75026.1"/>
    </source>
</evidence>
<dbReference type="PATRIC" id="fig|1107881.3.peg.5251"/>
<protein>
    <submittedName>
        <fullName evidence="1">Uncharacterized protein</fullName>
    </submittedName>
</protein>
<organism evidence="1 2">
    <name type="scientific">Sinorhizobium meliloti CCNWSX0020</name>
    <dbReference type="NCBI Taxonomy" id="1107881"/>
    <lineage>
        <taxon>Bacteria</taxon>
        <taxon>Pseudomonadati</taxon>
        <taxon>Pseudomonadota</taxon>
        <taxon>Alphaproteobacteria</taxon>
        <taxon>Hyphomicrobiales</taxon>
        <taxon>Rhizobiaceae</taxon>
        <taxon>Sinorhizobium/Ensifer group</taxon>
        <taxon>Sinorhizobium</taxon>
    </lineage>
</organism>
<dbReference type="EMBL" id="AGVV01000070">
    <property type="protein sequence ID" value="EHK75026.1"/>
    <property type="molecule type" value="Genomic_DNA"/>
</dbReference>
<evidence type="ECO:0000313" key="2">
    <source>
        <dbReference type="Proteomes" id="UP000004038"/>
    </source>
</evidence>